<name>A0A0K1QG71_9BACT</name>
<evidence type="ECO:0000313" key="2">
    <source>
        <dbReference type="EMBL" id="AKV04759.1"/>
    </source>
</evidence>
<organism evidence="2 3">
    <name type="scientific">Labilithrix luteola</name>
    <dbReference type="NCBI Taxonomy" id="1391654"/>
    <lineage>
        <taxon>Bacteria</taxon>
        <taxon>Pseudomonadati</taxon>
        <taxon>Myxococcota</taxon>
        <taxon>Polyangia</taxon>
        <taxon>Polyangiales</taxon>
        <taxon>Labilitrichaceae</taxon>
        <taxon>Labilithrix</taxon>
    </lineage>
</organism>
<dbReference type="STRING" id="1391654.AKJ09_11422"/>
<evidence type="ECO:0000256" key="1">
    <source>
        <dbReference type="SAM" id="MobiDB-lite"/>
    </source>
</evidence>
<dbReference type="AlphaFoldDB" id="A0A0K1QG71"/>
<sequence>MPDARDAGEAAVDGADARDADAESTCDASDPDCTTHELSCAEAPWCPVSSPLDPQAVLTAVWGSGKTDVWAVGSNGTIMHFDGTAWKAMPAGIPVTFNAVWGSGPNDVWAACGPNVLFHSEGMHGASATWTNTPLTTEETRRGRAYTIWGTSPNDIRIGGEPAEMNDPETGVYSTFNLMRRTAGDAGPSWKFIEGVAAIHGIWGSSADDVWMIADNSEDVPWMRAMILHGTKAGDGADESWTPVDSQSSVVLDGIWGSSANDVWAVGDQGTIRHFSGGAARWDIVASPTSARLHAVWGSSARDVWAVGDSGTILHYDGAAWTASPAAFVLGKKPDLRGVWGSGANDVWIVGDGVVLHYTGPKSGAAGGEQ</sequence>
<reference evidence="2 3" key="1">
    <citation type="submission" date="2015-08" db="EMBL/GenBank/DDBJ databases">
        <authorList>
            <person name="Babu N.S."/>
            <person name="Beckwith C.J."/>
            <person name="Beseler K.G."/>
            <person name="Brison A."/>
            <person name="Carone J.V."/>
            <person name="Caskin T.P."/>
            <person name="Diamond M."/>
            <person name="Durham M.E."/>
            <person name="Foxe J.M."/>
            <person name="Go M."/>
            <person name="Henderson B.A."/>
            <person name="Jones I.B."/>
            <person name="McGettigan J.A."/>
            <person name="Micheletti S.J."/>
            <person name="Nasrallah M.E."/>
            <person name="Ortiz D."/>
            <person name="Piller C.R."/>
            <person name="Privatt S.R."/>
            <person name="Schneider S.L."/>
            <person name="Sharp S."/>
            <person name="Smith T.C."/>
            <person name="Stanton J.D."/>
            <person name="Ullery H.E."/>
            <person name="Wilson R.J."/>
            <person name="Serrano M.G."/>
            <person name="Buck G."/>
            <person name="Lee V."/>
            <person name="Wang Y."/>
            <person name="Carvalho R."/>
            <person name="Voegtly L."/>
            <person name="Shi R."/>
            <person name="Duckworth R."/>
            <person name="Johnson A."/>
            <person name="Loviza R."/>
            <person name="Walstead R."/>
            <person name="Shah Z."/>
            <person name="Kiflezghi M."/>
            <person name="Wade K."/>
            <person name="Ball S.L."/>
            <person name="Bradley K.W."/>
            <person name="Asai D.J."/>
            <person name="Bowman C.A."/>
            <person name="Russell D.A."/>
            <person name="Pope W.H."/>
            <person name="Jacobs-Sera D."/>
            <person name="Hendrix R.W."/>
            <person name="Hatfull G.F."/>
        </authorList>
    </citation>
    <scope>NUCLEOTIDE SEQUENCE [LARGE SCALE GENOMIC DNA]</scope>
    <source>
        <strain evidence="2 3">DSM 27648</strain>
    </source>
</reference>
<feature type="region of interest" description="Disordered" evidence="1">
    <location>
        <begin position="1"/>
        <end position="24"/>
    </location>
</feature>
<dbReference type="Proteomes" id="UP000064967">
    <property type="component" value="Chromosome"/>
</dbReference>
<evidence type="ECO:0000313" key="3">
    <source>
        <dbReference type="Proteomes" id="UP000064967"/>
    </source>
</evidence>
<dbReference type="KEGG" id="llu:AKJ09_11422"/>
<accession>A0A0K1QG71</accession>
<gene>
    <name evidence="2" type="ORF">AKJ09_11422</name>
</gene>
<proteinExistence type="predicted"/>
<keyword evidence="3" id="KW-1185">Reference proteome</keyword>
<dbReference type="EMBL" id="CP012333">
    <property type="protein sequence ID" value="AKV04759.1"/>
    <property type="molecule type" value="Genomic_DNA"/>
</dbReference>
<protein>
    <submittedName>
        <fullName evidence="2">Type IV fimbrial biogenesis protein PilY1</fullName>
    </submittedName>
</protein>
<dbReference type="PATRIC" id="fig|1391654.3.peg.11592"/>